<protein>
    <submittedName>
        <fullName evidence="3">Uncharacterized protein</fullName>
    </submittedName>
</protein>
<gene>
    <name evidence="3" type="ORF">A4X06_0g387</name>
</gene>
<sequence length="123" mass="12996">MRVPELVLLLAGCVLVAGQPITKGHLNKAVETTHDLGAKAPATASLFPWKLYSSAMEHDGRTEDGPHATRANEELQRGPAHPLSGSAEVKIIAPKKPKSARPIAHVKDSGFAFRKDGGGAAWS</sequence>
<organism evidence="3 4">
    <name type="scientific">Tilletia controversa</name>
    <name type="common">dwarf bunt fungus</name>
    <dbReference type="NCBI Taxonomy" id="13291"/>
    <lineage>
        <taxon>Eukaryota</taxon>
        <taxon>Fungi</taxon>
        <taxon>Dikarya</taxon>
        <taxon>Basidiomycota</taxon>
        <taxon>Ustilaginomycotina</taxon>
        <taxon>Exobasidiomycetes</taxon>
        <taxon>Tilletiales</taxon>
        <taxon>Tilletiaceae</taxon>
        <taxon>Tilletia</taxon>
    </lineage>
</organism>
<feature type="signal peptide" evidence="2">
    <location>
        <begin position="1"/>
        <end position="18"/>
    </location>
</feature>
<evidence type="ECO:0000256" key="1">
    <source>
        <dbReference type="SAM" id="MobiDB-lite"/>
    </source>
</evidence>
<reference evidence="3" key="2">
    <citation type="journal article" date="2019" name="IMA Fungus">
        <title>Genome sequencing and comparison of five Tilletia species to identify candidate genes for the detection of regulated species infecting wheat.</title>
        <authorList>
            <person name="Nguyen H.D.T."/>
            <person name="Sultana T."/>
            <person name="Kesanakurti P."/>
            <person name="Hambleton S."/>
        </authorList>
    </citation>
    <scope>NUCLEOTIDE SEQUENCE</scope>
    <source>
        <strain evidence="3">DAOMC 236426</strain>
    </source>
</reference>
<proteinExistence type="predicted"/>
<keyword evidence="4" id="KW-1185">Reference proteome</keyword>
<keyword evidence="2" id="KW-0732">Signal</keyword>
<evidence type="ECO:0000313" key="4">
    <source>
        <dbReference type="Proteomes" id="UP000077684"/>
    </source>
</evidence>
<evidence type="ECO:0000313" key="3">
    <source>
        <dbReference type="EMBL" id="KAE8255505.1"/>
    </source>
</evidence>
<name>A0A8X7N1K2_9BASI</name>
<accession>A0A8X7N1K2</accession>
<feature type="chain" id="PRO_5036468667" evidence="2">
    <location>
        <begin position="19"/>
        <end position="123"/>
    </location>
</feature>
<dbReference type="EMBL" id="LWDE02000019">
    <property type="protein sequence ID" value="KAE8255505.1"/>
    <property type="molecule type" value="Genomic_DNA"/>
</dbReference>
<dbReference type="AlphaFoldDB" id="A0A8X7N1K2"/>
<evidence type="ECO:0000256" key="2">
    <source>
        <dbReference type="SAM" id="SignalP"/>
    </source>
</evidence>
<reference evidence="3" key="1">
    <citation type="submission" date="2016-04" db="EMBL/GenBank/DDBJ databases">
        <authorList>
            <person name="Nguyen H.D."/>
            <person name="Samba Siva P."/>
            <person name="Cullis J."/>
            <person name="Levesque C.A."/>
            <person name="Hambleton S."/>
        </authorList>
    </citation>
    <scope>NUCLEOTIDE SEQUENCE</scope>
    <source>
        <strain evidence="3">DAOMC 236426</strain>
    </source>
</reference>
<feature type="region of interest" description="Disordered" evidence="1">
    <location>
        <begin position="57"/>
        <end position="87"/>
    </location>
</feature>
<feature type="compositionally biased region" description="Basic and acidic residues" evidence="1">
    <location>
        <begin position="57"/>
        <end position="76"/>
    </location>
</feature>
<comment type="caution">
    <text evidence="3">The sequence shown here is derived from an EMBL/GenBank/DDBJ whole genome shotgun (WGS) entry which is preliminary data.</text>
</comment>
<dbReference type="Proteomes" id="UP000077684">
    <property type="component" value="Unassembled WGS sequence"/>
</dbReference>